<comment type="caution">
    <text evidence="1">The sequence shown here is derived from an EMBL/GenBank/DDBJ whole genome shotgun (WGS) entry which is preliminary data.</text>
</comment>
<dbReference type="AlphaFoldDB" id="A0AA39YTU0"/>
<proteinExistence type="predicted"/>
<dbReference type="Proteomes" id="UP001174936">
    <property type="component" value="Unassembled WGS sequence"/>
</dbReference>
<name>A0AA39YTU0_9PEZI</name>
<dbReference type="EMBL" id="JAULSV010000001">
    <property type="protein sequence ID" value="KAK0658060.1"/>
    <property type="molecule type" value="Genomic_DNA"/>
</dbReference>
<organism evidence="1 2">
    <name type="scientific">Cercophora newfieldiana</name>
    <dbReference type="NCBI Taxonomy" id="92897"/>
    <lineage>
        <taxon>Eukaryota</taxon>
        <taxon>Fungi</taxon>
        <taxon>Dikarya</taxon>
        <taxon>Ascomycota</taxon>
        <taxon>Pezizomycotina</taxon>
        <taxon>Sordariomycetes</taxon>
        <taxon>Sordariomycetidae</taxon>
        <taxon>Sordariales</taxon>
        <taxon>Lasiosphaeriaceae</taxon>
        <taxon>Cercophora</taxon>
    </lineage>
</organism>
<keyword evidence="2" id="KW-1185">Reference proteome</keyword>
<gene>
    <name evidence="1" type="ORF">B0T16DRAFT_453463</name>
</gene>
<reference evidence="1" key="1">
    <citation type="submission" date="2023-06" db="EMBL/GenBank/DDBJ databases">
        <title>Genome-scale phylogeny and comparative genomics of the fungal order Sordariales.</title>
        <authorList>
            <consortium name="Lawrence Berkeley National Laboratory"/>
            <person name="Hensen N."/>
            <person name="Bonometti L."/>
            <person name="Westerberg I."/>
            <person name="Brannstrom I.O."/>
            <person name="Guillou S."/>
            <person name="Cros-Aarteil S."/>
            <person name="Calhoun S."/>
            <person name="Haridas S."/>
            <person name="Kuo A."/>
            <person name="Mondo S."/>
            <person name="Pangilinan J."/>
            <person name="Riley R."/>
            <person name="Labutti K."/>
            <person name="Andreopoulos B."/>
            <person name="Lipzen A."/>
            <person name="Chen C."/>
            <person name="Yanf M."/>
            <person name="Daum C."/>
            <person name="Ng V."/>
            <person name="Clum A."/>
            <person name="Steindorff A."/>
            <person name="Ohm R."/>
            <person name="Martin F."/>
            <person name="Silar P."/>
            <person name="Natvig D."/>
            <person name="Lalanne C."/>
            <person name="Gautier V."/>
            <person name="Ament-Velasquez S.L."/>
            <person name="Kruys A."/>
            <person name="Hutchinson M.I."/>
            <person name="Powell A.J."/>
            <person name="Barry K."/>
            <person name="Miller A.N."/>
            <person name="Grigoriev I.V."/>
            <person name="Debuchy R."/>
            <person name="Gladieux P."/>
            <person name="Thoren M.H."/>
            <person name="Johannesson H."/>
        </authorList>
    </citation>
    <scope>NUCLEOTIDE SEQUENCE</scope>
    <source>
        <strain evidence="1">SMH2532-1</strain>
    </source>
</reference>
<sequence>MLRSDICELEVGGEVSLKYEVLPEWYHVEVEAGGKYELVWPGQDVDLWTWGSREENKDRLLIAGEEGLPKLVMPGGCRVAFEAEAEMVPWPGRKEIEDKWGFARANYEEIIWRAALARKTDLPRPVEVSERLPGTLNLVVTLDCPDTLLLAEDFKVKLTLTYDAPSSARPMTLHTYSFGAPYHLFLESRRDGLQCYRRMSSDDDGNQETRWELCDLDDGEIGFMLVDLPDREHRVSEDKRFVSLRPGETWSTTVKLHWPPDSLLPEDTKVGDVFRCQFNGVVKVDWWD</sequence>
<accession>A0AA39YTU0</accession>
<protein>
    <submittedName>
        <fullName evidence="1">Uncharacterized protein</fullName>
    </submittedName>
</protein>
<evidence type="ECO:0000313" key="1">
    <source>
        <dbReference type="EMBL" id="KAK0658060.1"/>
    </source>
</evidence>
<evidence type="ECO:0000313" key="2">
    <source>
        <dbReference type="Proteomes" id="UP001174936"/>
    </source>
</evidence>